<dbReference type="eggNOG" id="ENOG50318HK">
    <property type="taxonomic scope" value="Bacteria"/>
</dbReference>
<dbReference type="PaxDb" id="1148-1652766"/>
<dbReference type="AlphaFoldDB" id="P73640"/>
<evidence type="ECO:0000313" key="2">
    <source>
        <dbReference type="Proteomes" id="UP000001425"/>
    </source>
</evidence>
<dbReference type="Proteomes" id="UP000001425">
    <property type="component" value="Chromosome"/>
</dbReference>
<protein>
    <submittedName>
        <fullName evidence="1">Sll1765 protein</fullName>
    </submittedName>
</protein>
<gene>
    <name evidence="1" type="ordered locus">sll1765</name>
</gene>
<accession>P73640</accession>
<evidence type="ECO:0000313" key="1">
    <source>
        <dbReference type="EMBL" id="BAA17685.1"/>
    </source>
</evidence>
<organism evidence="1 2">
    <name type="scientific">Synechocystis sp. (strain ATCC 27184 / PCC 6803 / Kazusa)</name>
    <dbReference type="NCBI Taxonomy" id="1111708"/>
    <lineage>
        <taxon>Bacteria</taxon>
        <taxon>Bacillati</taxon>
        <taxon>Cyanobacteriota</taxon>
        <taxon>Cyanophyceae</taxon>
        <taxon>Synechococcales</taxon>
        <taxon>Merismopediaceae</taxon>
        <taxon>Synechocystis</taxon>
    </lineage>
</organism>
<dbReference type="EMBL" id="BA000022">
    <property type="protein sequence ID" value="BAA17685.1"/>
    <property type="molecule type" value="Genomic_DNA"/>
</dbReference>
<reference evidence="1 2" key="1">
    <citation type="journal article" date="1995" name="DNA Res.">
        <title>Sequence analysis of the genome of the unicellular cyanobacterium Synechocystis sp. strain PCC6803. I. Sequence features in the 1 Mb region from map positions 64% to 92% of the genome.</title>
        <authorList>
            <person name="Kaneko T."/>
            <person name="Tanaka A."/>
            <person name="Sato S."/>
            <person name="Kotani H."/>
            <person name="Sazuka T."/>
            <person name="Miyajima N."/>
            <person name="Sugiura M."/>
            <person name="Tabata S."/>
        </authorList>
    </citation>
    <scope>NUCLEOTIDE SEQUENCE [LARGE SCALE GENOMIC DNA]</scope>
    <source>
        <strain evidence="2">ATCC 27184 / PCC 6803 / Kazusa</strain>
    </source>
</reference>
<name>P73640_SYNY3</name>
<reference evidence="1 2" key="2">
    <citation type="journal article" date="1996" name="DNA Res.">
        <title>Sequence analysis of the genome of the unicellular cyanobacterium Synechocystis sp. strain PCC6803. II. Sequence determination of the entire genome and assignment of potential protein-coding regions.</title>
        <authorList>
            <person name="Kaneko T."/>
            <person name="Sato S."/>
            <person name="Kotani H."/>
            <person name="Tanaka A."/>
            <person name="Asamizu E."/>
            <person name="Nakamura Y."/>
            <person name="Miyajima N."/>
            <person name="Hirosawa M."/>
            <person name="Sugiura M."/>
            <person name="Sasamoto S."/>
            <person name="Kimura T."/>
            <person name="Hosouchi T."/>
            <person name="Matsuno A."/>
            <person name="Muraki A."/>
            <person name="Nakazaki N."/>
            <person name="Naruo K."/>
            <person name="Okumura S."/>
            <person name="Shimpo S."/>
            <person name="Takeuchi C."/>
            <person name="Wada T."/>
            <person name="Watanabe A."/>
            <person name="Yamada M."/>
            <person name="Yasuda M."/>
            <person name="Tabata S."/>
        </authorList>
    </citation>
    <scope>NUCLEOTIDE SEQUENCE [LARGE SCALE GENOMIC DNA]</scope>
    <source>
        <strain evidence="2">ATCC 27184 / PCC 6803 / Kazusa</strain>
    </source>
</reference>
<sequence>MIVSLAIVGYQLLPSQPLLAEPAKVITDNFASDFEDMMRSFPECKFEGVYLAPWEGIDRPKHRFFQRLVPDKIEDDFAYYQIKESYYGLPVSAVMIPAGTWGVYAVTFEVPVEIAREPLQAVFGSNFEETRESNLGLAPQLIMDPVNEQKSIWVCTSPL</sequence>
<dbReference type="PIR" id="S77127">
    <property type="entry name" value="S77127"/>
</dbReference>
<proteinExistence type="predicted"/>
<dbReference type="STRING" id="1148.gene:10498552"/>
<dbReference type="InParanoid" id="P73640"/>
<dbReference type="KEGG" id="syn:sll1765"/>
<dbReference type="EnsemblBacteria" id="BAA17685">
    <property type="protein sequence ID" value="BAA17685"/>
    <property type="gene ID" value="BAA17685"/>
</dbReference>
<keyword evidence="2" id="KW-1185">Reference proteome</keyword>